<evidence type="ECO:0000313" key="10">
    <source>
        <dbReference type="Proteomes" id="UP000295832"/>
    </source>
</evidence>
<dbReference type="PANTHER" id="PTHR34582:SF6">
    <property type="entry name" value="UPF0702 TRANSMEMBRANE PROTEIN YCAP"/>
    <property type="match status" value="1"/>
</dbReference>
<keyword evidence="5 7" id="KW-1133">Transmembrane helix</keyword>
<dbReference type="AlphaFoldDB" id="A0A4R8H129"/>
<organism evidence="9 10">
    <name type="scientific">Orenia marismortui</name>
    <dbReference type="NCBI Taxonomy" id="46469"/>
    <lineage>
        <taxon>Bacteria</taxon>
        <taxon>Bacillati</taxon>
        <taxon>Bacillota</taxon>
        <taxon>Clostridia</taxon>
        <taxon>Halanaerobiales</taxon>
        <taxon>Halobacteroidaceae</taxon>
        <taxon>Orenia</taxon>
    </lineage>
</organism>
<feature type="domain" description="YetF C-terminal" evidence="8">
    <location>
        <begin position="78"/>
        <end position="209"/>
    </location>
</feature>
<evidence type="ECO:0000259" key="8">
    <source>
        <dbReference type="Pfam" id="PF04239"/>
    </source>
</evidence>
<proteinExistence type="inferred from homology"/>
<evidence type="ECO:0000256" key="5">
    <source>
        <dbReference type="ARBA" id="ARBA00022989"/>
    </source>
</evidence>
<protein>
    <submittedName>
        <fullName evidence="9">Uncharacterized membrane protein YcaP (DUF421 family)</fullName>
    </submittedName>
</protein>
<feature type="transmembrane region" description="Helical" evidence="7">
    <location>
        <begin position="29"/>
        <end position="48"/>
    </location>
</feature>
<keyword evidence="10" id="KW-1185">Reference proteome</keyword>
<comment type="similarity">
    <text evidence="2">Belongs to the UPF0702 family.</text>
</comment>
<name>A0A4R8H129_9FIRM</name>
<dbReference type="GO" id="GO:0005886">
    <property type="term" value="C:plasma membrane"/>
    <property type="evidence" value="ECO:0007669"/>
    <property type="project" value="UniProtKB-SubCell"/>
</dbReference>
<dbReference type="STRING" id="926561.GCA_000379025_02448"/>
<dbReference type="Pfam" id="PF04239">
    <property type="entry name" value="DUF421"/>
    <property type="match status" value="1"/>
</dbReference>
<dbReference type="InterPro" id="IPR023090">
    <property type="entry name" value="UPF0702_alpha/beta_dom_sf"/>
</dbReference>
<evidence type="ECO:0000256" key="6">
    <source>
        <dbReference type="ARBA" id="ARBA00023136"/>
    </source>
</evidence>
<comment type="caution">
    <text evidence="9">The sequence shown here is derived from an EMBL/GenBank/DDBJ whole genome shotgun (WGS) entry which is preliminary data.</text>
</comment>
<accession>A0A4R8H129</accession>
<evidence type="ECO:0000256" key="7">
    <source>
        <dbReference type="SAM" id="Phobius"/>
    </source>
</evidence>
<evidence type="ECO:0000256" key="4">
    <source>
        <dbReference type="ARBA" id="ARBA00022692"/>
    </source>
</evidence>
<reference evidence="9 10" key="1">
    <citation type="submission" date="2019-03" db="EMBL/GenBank/DDBJ databases">
        <title>Subsurface microbial communities from deep shales in Ohio and West Virginia, USA.</title>
        <authorList>
            <person name="Wrighton K."/>
        </authorList>
    </citation>
    <scope>NUCLEOTIDE SEQUENCE [LARGE SCALE GENOMIC DNA]</scope>
    <source>
        <strain evidence="9 10">MSL 6dP</strain>
    </source>
</reference>
<dbReference type="EMBL" id="SOEG01000032">
    <property type="protein sequence ID" value="TDX48213.1"/>
    <property type="molecule type" value="Genomic_DNA"/>
</dbReference>
<evidence type="ECO:0000256" key="2">
    <source>
        <dbReference type="ARBA" id="ARBA00006448"/>
    </source>
</evidence>
<keyword evidence="6 7" id="KW-0472">Membrane</keyword>
<gene>
    <name evidence="9" type="ORF">C7959_1328</name>
</gene>
<comment type="subcellular location">
    <subcellularLocation>
        <location evidence="1">Cell membrane</location>
        <topology evidence="1">Multi-pass membrane protein</topology>
    </subcellularLocation>
</comment>
<feature type="transmembrane region" description="Helical" evidence="7">
    <location>
        <begin position="54"/>
        <end position="77"/>
    </location>
</feature>
<evidence type="ECO:0000256" key="1">
    <source>
        <dbReference type="ARBA" id="ARBA00004651"/>
    </source>
</evidence>
<dbReference type="PANTHER" id="PTHR34582">
    <property type="entry name" value="UPF0702 TRANSMEMBRANE PROTEIN YCAP"/>
    <property type="match status" value="1"/>
</dbReference>
<keyword evidence="4 7" id="KW-0812">Transmembrane</keyword>
<keyword evidence="3" id="KW-1003">Cell membrane</keyword>
<evidence type="ECO:0000313" key="9">
    <source>
        <dbReference type="EMBL" id="TDX48213.1"/>
    </source>
</evidence>
<dbReference type="Proteomes" id="UP000295832">
    <property type="component" value="Unassembled WGS sequence"/>
</dbReference>
<sequence>MNLFLRTIFIYFLTLTAMRLMGKREIGELTPFDLVVSLMIAELGIILIEDKSASISDAIIPIATLASVEIIMSYLSLKNKFIRKLINGEPTILIENGKIREEAMSKSRYTIHDLFTQLRENSIFNISDVEFAVLETSGDLTVIPKSQKRGLTPEDLGLSTEYEGLPTLLITDGVVNYKGLEAVNLDKKWLLSQLEQRGISRPQDVLLAVLETNGNIYISTY</sequence>
<evidence type="ECO:0000256" key="3">
    <source>
        <dbReference type="ARBA" id="ARBA00022475"/>
    </source>
</evidence>
<dbReference type="Gene3D" id="3.30.240.20">
    <property type="entry name" value="bsu07140 like domains"/>
    <property type="match status" value="2"/>
</dbReference>
<dbReference type="RefSeq" id="WP_134118336.1">
    <property type="nucleotide sequence ID" value="NZ_SOEG01000032.1"/>
</dbReference>
<dbReference type="InterPro" id="IPR007353">
    <property type="entry name" value="DUF421"/>
</dbReference>